<feature type="domain" description="C2H2-type" evidence="9">
    <location>
        <begin position="296"/>
        <end position="323"/>
    </location>
</feature>
<comment type="subcellular location">
    <subcellularLocation>
        <location evidence="1">Nucleus</location>
    </subcellularLocation>
</comment>
<dbReference type="InterPro" id="IPR036236">
    <property type="entry name" value="Znf_C2H2_sf"/>
</dbReference>
<evidence type="ECO:0000259" key="9">
    <source>
        <dbReference type="PROSITE" id="PS50157"/>
    </source>
</evidence>
<feature type="compositionally biased region" description="Polar residues" evidence="8">
    <location>
        <begin position="160"/>
        <end position="170"/>
    </location>
</feature>
<dbReference type="PROSITE" id="PS50157">
    <property type="entry name" value="ZINC_FINGER_C2H2_2"/>
    <property type="match status" value="3"/>
</dbReference>
<feature type="compositionally biased region" description="Low complexity" evidence="8">
    <location>
        <begin position="121"/>
        <end position="159"/>
    </location>
</feature>
<keyword evidence="5" id="KW-0862">Zinc</keyword>
<dbReference type="SUPFAM" id="SSF57667">
    <property type="entry name" value="beta-beta-alpha zinc fingers"/>
    <property type="match status" value="2"/>
</dbReference>
<reference evidence="10" key="1">
    <citation type="submission" date="2021-02" db="EMBL/GenBank/DDBJ databases">
        <authorList>
            <person name="Nowell W R."/>
        </authorList>
    </citation>
    <scope>NUCLEOTIDE SEQUENCE</scope>
</reference>
<name>A0A814QJ39_ADIRI</name>
<dbReference type="FunFam" id="3.30.160.60:FF:000018">
    <property type="entry name" value="Krueppel-like factor 15"/>
    <property type="match status" value="1"/>
</dbReference>
<keyword evidence="4 7" id="KW-0863">Zinc-finger</keyword>
<feature type="compositionally biased region" description="Polar residues" evidence="8">
    <location>
        <begin position="98"/>
        <end position="115"/>
    </location>
</feature>
<evidence type="ECO:0000313" key="11">
    <source>
        <dbReference type="Proteomes" id="UP000663852"/>
    </source>
</evidence>
<evidence type="ECO:0000256" key="2">
    <source>
        <dbReference type="ARBA" id="ARBA00022723"/>
    </source>
</evidence>
<protein>
    <recommendedName>
        <fullName evidence="9">C2H2-type domain-containing protein</fullName>
    </recommendedName>
</protein>
<evidence type="ECO:0000256" key="1">
    <source>
        <dbReference type="ARBA" id="ARBA00004123"/>
    </source>
</evidence>
<keyword evidence="6" id="KW-0539">Nucleus</keyword>
<dbReference type="GO" id="GO:0000978">
    <property type="term" value="F:RNA polymerase II cis-regulatory region sequence-specific DNA binding"/>
    <property type="evidence" value="ECO:0007669"/>
    <property type="project" value="TreeGrafter"/>
</dbReference>
<evidence type="ECO:0000256" key="5">
    <source>
        <dbReference type="ARBA" id="ARBA00022833"/>
    </source>
</evidence>
<dbReference type="FunFam" id="3.30.160.60:FF:000125">
    <property type="entry name" value="Putative zinc finger protein 143"/>
    <property type="match status" value="1"/>
</dbReference>
<evidence type="ECO:0000256" key="3">
    <source>
        <dbReference type="ARBA" id="ARBA00022737"/>
    </source>
</evidence>
<dbReference type="PANTHER" id="PTHR23235:SF164">
    <property type="entry name" value="C2H2-TYPE DOMAIN-CONTAINING PROTEIN"/>
    <property type="match status" value="1"/>
</dbReference>
<evidence type="ECO:0000256" key="7">
    <source>
        <dbReference type="PROSITE-ProRule" id="PRU00042"/>
    </source>
</evidence>
<organism evidence="10 11">
    <name type="scientific">Adineta ricciae</name>
    <name type="common">Rotifer</name>
    <dbReference type="NCBI Taxonomy" id="249248"/>
    <lineage>
        <taxon>Eukaryota</taxon>
        <taxon>Metazoa</taxon>
        <taxon>Spiralia</taxon>
        <taxon>Gnathifera</taxon>
        <taxon>Rotifera</taxon>
        <taxon>Eurotatoria</taxon>
        <taxon>Bdelloidea</taxon>
        <taxon>Adinetida</taxon>
        <taxon>Adinetidae</taxon>
        <taxon>Adineta</taxon>
    </lineage>
</organism>
<dbReference type="GO" id="GO:0008270">
    <property type="term" value="F:zinc ion binding"/>
    <property type="evidence" value="ECO:0007669"/>
    <property type="project" value="UniProtKB-KW"/>
</dbReference>
<evidence type="ECO:0000256" key="4">
    <source>
        <dbReference type="ARBA" id="ARBA00022771"/>
    </source>
</evidence>
<keyword evidence="2" id="KW-0479">Metal-binding</keyword>
<sequence length="325" mass="36232">MYAERVLFLVITFDNGNFVYFKRNIKQSEEVLLPEITSVLLSTQTNSNTTFDNTMNTSERGISPTVTVQDAELLLSLSSNIPKPRKLHPKFRPYSHDPTATSFPSITNLTLSNNLEPMPRSSSLSSTSSDESFSDISSTSCTSPFPSSNDDSQSSINSSTTTKRSTPSYIDNNSNSEYHILYVNLNGEYVPVAKTSFAIETSQELPNSLASQPKSVSPLTVTTDKTLLPTDRKKNYTCAYSGCGKSYFKSSHLKAHVRLHTGEKPFSCSWPNCEKTFARSDELSRHRRTHTGEKKHVCAVCQKAFMRSDHLAKHQKRHTKTSTSS</sequence>
<dbReference type="Proteomes" id="UP000663852">
    <property type="component" value="Unassembled WGS sequence"/>
</dbReference>
<comment type="caution">
    <text evidence="10">The sequence shown here is derived from an EMBL/GenBank/DDBJ whole genome shotgun (WGS) entry which is preliminary data.</text>
</comment>
<dbReference type="GO" id="GO:0000981">
    <property type="term" value="F:DNA-binding transcription factor activity, RNA polymerase II-specific"/>
    <property type="evidence" value="ECO:0007669"/>
    <property type="project" value="TreeGrafter"/>
</dbReference>
<dbReference type="SMART" id="SM00355">
    <property type="entry name" value="ZnF_C2H2"/>
    <property type="match status" value="3"/>
</dbReference>
<gene>
    <name evidence="10" type="ORF">EDS130_LOCUS20986</name>
</gene>
<dbReference type="AlphaFoldDB" id="A0A814QJ39"/>
<feature type="region of interest" description="Disordered" evidence="8">
    <location>
        <begin position="86"/>
        <end position="170"/>
    </location>
</feature>
<dbReference type="InterPro" id="IPR013087">
    <property type="entry name" value="Znf_C2H2_type"/>
</dbReference>
<feature type="domain" description="C2H2-type" evidence="9">
    <location>
        <begin position="266"/>
        <end position="295"/>
    </location>
</feature>
<evidence type="ECO:0000256" key="8">
    <source>
        <dbReference type="SAM" id="MobiDB-lite"/>
    </source>
</evidence>
<dbReference type="FunFam" id="3.30.160.60:FF:000624">
    <property type="entry name" value="zinc finger protein 697"/>
    <property type="match status" value="1"/>
</dbReference>
<evidence type="ECO:0000313" key="10">
    <source>
        <dbReference type="EMBL" id="CAF1119730.1"/>
    </source>
</evidence>
<dbReference type="GO" id="GO:0005634">
    <property type="term" value="C:nucleus"/>
    <property type="evidence" value="ECO:0007669"/>
    <property type="project" value="UniProtKB-SubCell"/>
</dbReference>
<dbReference type="Pfam" id="PF00096">
    <property type="entry name" value="zf-C2H2"/>
    <property type="match status" value="3"/>
</dbReference>
<dbReference type="PROSITE" id="PS00028">
    <property type="entry name" value="ZINC_FINGER_C2H2_1"/>
    <property type="match status" value="3"/>
</dbReference>
<dbReference type="PANTHER" id="PTHR23235">
    <property type="entry name" value="KRUEPPEL-LIKE TRANSCRIPTION FACTOR"/>
    <property type="match status" value="1"/>
</dbReference>
<dbReference type="OrthoDB" id="6365676at2759"/>
<proteinExistence type="predicted"/>
<accession>A0A814QJ39</accession>
<feature type="domain" description="C2H2-type" evidence="9">
    <location>
        <begin position="236"/>
        <end position="265"/>
    </location>
</feature>
<dbReference type="EMBL" id="CAJNOJ010000104">
    <property type="protein sequence ID" value="CAF1119730.1"/>
    <property type="molecule type" value="Genomic_DNA"/>
</dbReference>
<dbReference type="Gene3D" id="3.30.160.60">
    <property type="entry name" value="Classic Zinc Finger"/>
    <property type="match status" value="3"/>
</dbReference>
<keyword evidence="3" id="KW-0677">Repeat</keyword>
<evidence type="ECO:0000256" key="6">
    <source>
        <dbReference type="ARBA" id="ARBA00023242"/>
    </source>
</evidence>